<sequence length="43" mass="4712">MRELTVVEVQDVNGGSESVDSAFIRLGEAIGEWLVDVFLGLFN</sequence>
<protein>
    <submittedName>
        <fullName evidence="1">Uncharacterized protein</fullName>
    </submittedName>
</protein>
<accession>A0A167KUM7</accession>
<comment type="caution">
    <text evidence="1">The sequence shown here is derived from an EMBL/GenBank/DDBJ whole genome shotgun (WGS) entry which is preliminary data.</text>
</comment>
<reference evidence="1 2" key="1">
    <citation type="submission" date="2013-07" db="EMBL/GenBank/DDBJ databases">
        <title>Comparative Genomic and Metabolomic Analysis of Twelve Strains of Pseudoalteromonas luteoviolacea.</title>
        <authorList>
            <person name="Vynne N.G."/>
            <person name="Mansson M."/>
            <person name="Gram L."/>
        </authorList>
    </citation>
    <scope>NUCLEOTIDE SEQUENCE [LARGE SCALE GENOMIC DNA]</scope>
    <source>
        <strain evidence="1 2">CPMOR-1</strain>
    </source>
</reference>
<evidence type="ECO:0000313" key="1">
    <source>
        <dbReference type="EMBL" id="KZN63300.1"/>
    </source>
</evidence>
<organism evidence="1 2">
    <name type="scientific">Pseudoalteromonas luteoviolacea CPMOR-1</name>
    <dbReference type="NCBI Taxonomy" id="1365248"/>
    <lineage>
        <taxon>Bacteria</taxon>
        <taxon>Pseudomonadati</taxon>
        <taxon>Pseudomonadota</taxon>
        <taxon>Gammaproteobacteria</taxon>
        <taxon>Alteromonadales</taxon>
        <taxon>Pseudoalteromonadaceae</taxon>
        <taxon>Pseudoalteromonas</taxon>
    </lineage>
</organism>
<gene>
    <name evidence="1" type="ORF">N473_17885</name>
</gene>
<dbReference type="RefSeq" id="WP_269202341.1">
    <property type="nucleotide sequence ID" value="NZ_AUYC01000028.1"/>
</dbReference>
<proteinExistence type="predicted"/>
<dbReference type="PATRIC" id="fig|1365248.3.peg.2496"/>
<evidence type="ECO:0000313" key="2">
    <source>
        <dbReference type="Proteomes" id="UP000076486"/>
    </source>
</evidence>
<dbReference type="Proteomes" id="UP000076486">
    <property type="component" value="Unassembled WGS sequence"/>
</dbReference>
<name>A0A167KUM7_9GAMM</name>
<dbReference type="EMBL" id="AUYC01000028">
    <property type="protein sequence ID" value="KZN63300.1"/>
    <property type="molecule type" value="Genomic_DNA"/>
</dbReference>
<dbReference type="AlphaFoldDB" id="A0A167KUM7"/>